<keyword evidence="2" id="KW-1185">Reference proteome</keyword>
<dbReference type="Proteomes" id="UP001631969">
    <property type="component" value="Unassembled WGS sequence"/>
</dbReference>
<gene>
    <name evidence="1" type="ORF">ACI1P1_13705</name>
</gene>
<organism evidence="1 2">
    <name type="scientific">Paenibacillus mesotrionivorans</name>
    <dbReference type="NCBI Taxonomy" id="3160968"/>
    <lineage>
        <taxon>Bacteria</taxon>
        <taxon>Bacillati</taxon>
        <taxon>Bacillota</taxon>
        <taxon>Bacilli</taxon>
        <taxon>Bacillales</taxon>
        <taxon>Paenibacillaceae</taxon>
        <taxon>Paenibacillus</taxon>
    </lineage>
</organism>
<proteinExistence type="predicted"/>
<sequence>MVESRLKSNITMAISVISLLIAIIVMFFGDNLLGKFGEPELVLISTKDDFKLPDKLNEIIVNNIDKQESNLIPNTIRIVTVKNNGGSPSKNLNLVIEMDGPIYQYKLNSPETIEKQKIESNKLLVNLSRLSKNAEVSMIFWIRDEKNAFNASYADDNNSGYIKHASGNENSSVKFNSILLAISVASIATIMYELLKKYVVLIRRETQESSAELIENIATLYDEQASKVVEENLTPKEHVTNNEVKQKLNEIIRLSSELTK</sequence>
<protein>
    <submittedName>
        <fullName evidence="1">Uncharacterized protein</fullName>
    </submittedName>
</protein>
<name>A0ACC7NYT9_9BACL</name>
<comment type="caution">
    <text evidence="1">The sequence shown here is derived from an EMBL/GenBank/DDBJ whole genome shotgun (WGS) entry which is preliminary data.</text>
</comment>
<evidence type="ECO:0000313" key="1">
    <source>
        <dbReference type="EMBL" id="MFM9329345.1"/>
    </source>
</evidence>
<evidence type="ECO:0000313" key="2">
    <source>
        <dbReference type="Proteomes" id="UP001631969"/>
    </source>
</evidence>
<dbReference type="EMBL" id="JBJURJ010000008">
    <property type="protein sequence ID" value="MFM9329345.1"/>
    <property type="molecule type" value="Genomic_DNA"/>
</dbReference>
<reference evidence="1" key="1">
    <citation type="submission" date="2024-12" db="EMBL/GenBank/DDBJ databases">
        <authorList>
            <person name="Wu N."/>
        </authorList>
    </citation>
    <scope>NUCLEOTIDE SEQUENCE</scope>
    <source>
        <strain evidence="1">P15</strain>
    </source>
</reference>
<accession>A0ACC7NYT9</accession>